<keyword evidence="1 2" id="KW-0732">Signal</keyword>
<protein>
    <submittedName>
        <fullName evidence="4">Protein of uncharacterized function (DUF1471)</fullName>
    </submittedName>
</protein>
<dbReference type="RefSeq" id="WP_019211335.1">
    <property type="nucleotide sequence ID" value="NZ_CWJI01000011.1"/>
</dbReference>
<reference evidence="5" key="1">
    <citation type="submission" date="2015-03" db="EMBL/GenBank/DDBJ databases">
        <authorList>
            <consortium name="Pathogen Informatics"/>
        </authorList>
    </citation>
    <scope>NUCLEOTIDE SEQUENCE [LARGE SCALE GENOMIC DNA]</scope>
    <source>
        <strain evidence="5">R148</strain>
    </source>
</reference>
<dbReference type="Proteomes" id="UP000043316">
    <property type="component" value="Unassembled WGS sequence"/>
</dbReference>
<dbReference type="InterPro" id="IPR036275">
    <property type="entry name" value="YdgH-like_sf"/>
</dbReference>
<feature type="domain" description="YdgH/BhsA/McbA-like" evidence="3">
    <location>
        <begin position="37"/>
        <end position="91"/>
    </location>
</feature>
<evidence type="ECO:0000313" key="4">
    <source>
        <dbReference type="EMBL" id="CRY56210.1"/>
    </source>
</evidence>
<dbReference type="InterPro" id="IPR025543">
    <property type="entry name" value="Dodecin-like"/>
</dbReference>
<evidence type="ECO:0000256" key="2">
    <source>
        <dbReference type="SAM" id="SignalP"/>
    </source>
</evidence>
<dbReference type="SUPFAM" id="SSF159871">
    <property type="entry name" value="YdgH-like"/>
    <property type="match status" value="1"/>
</dbReference>
<accession>A0A0H5LYU3</accession>
<dbReference type="EMBL" id="CWJI01000011">
    <property type="protein sequence ID" value="CRY56210.1"/>
    <property type="molecule type" value="Genomic_DNA"/>
</dbReference>
<dbReference type="PANTHER" id="PTHR34156:SF6">
    <property type="entry name" value="OUTER MEMBRANE PROTEIN"/>
    <property type="match status" value="1"/>
</dbReference>
<dbReference type="InterPro" id="IPR010854">
    <property type="entry name" value="YdgH/BhsA/McbA-like_dom"/>
</dbReference>
<proteinExistence type="predicted"/>
<dbReference type="GeneID" id="61815977"/>
<evidence type="ECO:0000313" key="5">
    <source>
        <dbReference type="Proteomes" id="UP000043316"/>
    </source>
</evidence>
<name>A0A0H5LYU3_YERIN</name>
<feature type="chain" id="PRO_5005221142" evidence="2">
    <location>
        <begin position="22"/>
        <end position="91"/>
    </location>
</feature>
<dbReference type="InterPro" id="IPR051096">
    <property type="entry name" value="BhsA/McbA_stress_biofilm_assoc"/>
</dbReference>
<dbReference type="AlphaFoldDB" id="A0A0H5LYU3"/>
<feature type="signal peptide" evidence="2">
    <location>
        <begin position="1"/>
        <end position="21"/>
    </location>
</feature>
<sequence>MKRIFFIATTLSLLLSANSFAATEISRQEAMQQQRVSIGEISLNHNVVSPDDAVAQISKMADERGATAYHITQMHEPGSNTSIRVNAEIYR</sequence>
<evidence type="ECO:0000259" key="3">
    <source>
        <dbReference type="Pfam" id="PF07338"/>
    </source>
</evidence>
<dbReference type="Gene3D" id="3.30.1660.10">
    <property type="entry name" value="Flavin-binding protein dodecin"/>
    <property type="match status" value="1"/>
</dbReference>
<evidence type="ECO:0000256" key="1">
    <source>
        <dbReference type="ARBA" id="ARBA00022729"/>
    </source>
</evidence>
<organism evidence="4 5">
    <name type="scientific">Yersinia intermedia</name>
    <dbReference type="NCBI Taxonomy" id="631"/>
    <lineage>
        <taxon>Bacteria</taxon>
        <taxon>Pseudomonadati</taxon>
        <taxon>Pseudomonadota</taxon>
        <taxon>Gammaproteobacteria</taxon>
        <taxon>Enterobacterales</taxon>
        <taxon>Yersiniaceae</taxon>
        <taxon>Yersinia</taxon>
    </lineage>
</organism>
<dbReference type="PANTHER" id="PTHR34156">
    <property type="entry name" value="OUTER MEMBRANE PROTEIN-RELATED-RELATED"/>
    <property type="match status" value="1"/>
</dbReference>
<dbReference type="Pfam" id="PF07338">
    <property type="entry name" value="YdgH_BhsA-like"/>
    <property type="match status" value="1"/>
</dbReference>
<gene>
    <name evidence="4" type="ORF">ERS008476_03242</name>
</gene>